<comment type="catalytic activity">
    <reaction evidence="8">
        <text>L-seryl-[protein] + ATP = O-phospho-L-seryl-[protein] + ADP + H(+)</text>
        <dbReference type="Rhea" id="RHEA:17989"/>
        <dbReference type="Rhea" id="RHEA-COMP:9863"/>
        <dbReference type="Rhea" id="RHEA-COMP:11604"/>
        <dbReference type="ChEBI" id="CHEBI:15378"/>
        <dbReference type="ChEBI" id="CHEBI:29999"/>
        <dbReference type="ChEBI" id="CHEBI:30616"/>
        <dbReference type="ChEBI" id="CHEBI:83421"/>
        <dbReference type="ChEBI" id="CHEBI:456216"/>
        <dbReference type="EC" id="2.7.11.1"/>
    </reaction>
</comment>
<dbReference type="InterPro" id="IPR008984">
    <property type="entry name" value="SMAD_FHA_dom_sf"/>
</dbReference>
<dbReference type="Pfam" id="PF00069">
    <property type="entry name" value="Pkinase"/>
    <property type="match status" value="1"/>
</dbReference>
<feature type="binding site" evidence="9">
    <location>
        <position position="225"/>
    </location>
    <ligand>
        <name>ATP</name>
        <dbReference type="ChEBI" id="CHEBI:30616"/>
    </ligand>
</feature>
<feature type="domain" description="FHA" evidence="11">
    <location>
        <begin position="79"/>
        <end position="128"/>
    </location>
</feature>
<reference evidence="14" key="1">
    <citation type="submission" date="2019-06" db="EMBL/GenBank/DDBJ databases">
        <authorList>
            <person name="Broberg M."/>
        </authorList>
    </citation>
    <scope>NUCLEOTIDE SEQUENCE [LARGE SCALE GENOMIC DNA]</scope>
</reference>
<feature type="region of interest" description="Disordered" evidence="10">
    <location>
        <begin position="500"/>
        <end position="524"/>
    </location>
</feature>
<comment type="similarity">
    <text evidence="1">Belongs to the protein kinase superfamily. CAMK Ser/Thr protein kinase family. CHEK2 subfamily.</text>
</comment>
<evidence type="ECO:0000259" key="11">
    <source>
        <dbReference type="PROSITE" id="PS50006"/>
    </source>
</evidence>
<evidence type="ECO:0000256" key="3">
    <source>
        <dbReference type="ARBA" id="ARBA00022527"/>
    </source>
</evidence>
<reference evidence="13 14" key="2">
    <citation type="submission" date="2021-10" db="EMBL/GenBank/DDBJ databases">
        <authorList>
            <person name="Piombo E."/>
        </authorList>
    </citation>
    <scope>NUCLEOTIDE SEQUENCE [LARGE SCALE GENOMIC DNA]</scope>
</reference>
<gene>
    <name evidence="13" type="ORF">CSOL1703_00012399</name>
</gene>
<dbReference type="PANTHER" id="PTHR44167">
    <property type="entry name" value="OVARIAN-SPECIFIC SERINE/THREONINE-PROTEIN KINASE LOK-RELATED"/>
    <property type="match status" value="1"/>
</dbReference>
<dbReference type="GO" id="GO:0005737">
    <property type="term" value="C:cytoplasm"/>
    <property type="evidence" value="ECO:0007669"/>
    <property type="project" value="TreeGrafter"/>
</dbReference>
<organism evidence="13 14">
    <name type="scientific">Clonostachys solani</name>
    <dbReference type="NCBI Taxonomy" id="160281"/>
    <lineage>
        <taxon>Eukaryota</taxon>
        <taxon>Fungi</taxon>
        <taxon>Dikarya</taxon>
        <taxon>Ascomycota</taxon>
        <taxon>Pezizomycotina</taxon>
        <taxon>Sordariomycetes</taxon>
        <taxon>Hypocreomycetidae</taxon>
        <taxon>Hypocreales</taxon>
        <taxon>Bionectriaceae</taxon>
        <taxon>Clonostachys</taxon>
    </lineage>
</organism>
<accession>A0A9N9WB97</accession>
<dbReference type="EMBL" id="CABFOC020000013">
    <property type="protein sequence ID" value="CAH0045768.1"/>
    <property type="molecule type" value="Genomic_DNA"/>
</dbReference>
<sequence length="599" mass="67321">MCRYSFSGYGDYSLPRRGAVAVPGIPLFHLAPANYDARKVVTSHINSGFRASERVEEEIGTPALSVGFIPSAKGGKTILTLGRKGDIIVEGGDISDVHCSFKINPETGVVMLHDKSQNNTTHVRGHAFQGGRSRKVAMTPGKYEFFRIGRHRSIKFKLVWFGHVEEALVSGKVLFTVRNPDAHVESRPLPTEINRWAKAGVLGSGRYGIVRKVIDLDTGAVVALKTLKKPKNRPERLAKFLLRKFAKSEVKNLARLRHPHIAKFISASGLDGPRPEIFLRMEEGSLASLLCNTKGMEEPSKSERLLKIGKSVMKQMLEALHYLDTKGIVHRDVKPQNILYSTTPKGRYCFVLSDFGNSKDASVFSRSWLSAGTTIFMAPEAFEYCVKWTTKVDVWALYVTMLVVYDIDGFAKDCLKCDNHHQIHDLVRKIKSRKHSLIEPFRKMASWNPEKRATARHILKQWPAITWPHVNEEATLSDGTESDMSGSYYTAYKGYGSGRTASDGSMSDQTLSDTSIETPRWRPHTMPATLQDSVRQSQRDFFRKYQVVDSDPSYDTWPETEKSKTPRRYTVKSFGAAAFDGPRRTLNSRGVPDRRSCNL</sequence>
<dbReference type="InterPro" id="IPR011009">
    <property type="entry name" value="Kinase-like_dom_sf"/>
</dbReference>
<dbReference type="InterPro" id="IPR017441">
    <property type="entry name" value="Protein_kinase_ATP_BS"/>
</dbReference>
<feature type="compositionally biased region" description="Polar residues" evidence="10">
    <location>
        <begin position="500"/>
        <end position="517"/>
    </location>
</feature>
<keyword evidence="5" id="KW-0808">Transferase</keyword>
<keyword evidence="3" id="KW-0723">Serine/threonine-protein kinase</keyword>
<dbReference type="Proteomes" id="UP000775872">
    <property type="component" value="Unassembled WGS sequence"/>
</dbReference>
<evidence type="ECO:0000256" key="4">
    <source>
        <dbReference type="ARBA" id="ARBA00022741"/>
    </source>
</evidence>
<comment type="caution">
    <text evidence="13">The sequence shown here is derived from an EMBL/GenBank/DDBJ whole genome shotgun (WGS) entry which is preliminary data.</text>
</comment>
<evidence type="ECO:0000313" key="13">
    <source>
        <dbReference type="EMBL" id="CAH0045768.1"/>
    </source>
</evidence>
<dbReference type="Gene3D" id="3.30.200.20">
    <property type="entry name" value="Phosphorylase Kinase, domain 1"/>
    <property type="match status" value="1"/>
</dbReference>
<evidence type="ECO:0000256" key="10">
    <source>
        <dbReference type="SAM" id="MobiDB-lite"/>
    </source>
</evidence>
<keyword evidence="4 9" id="KW-0547">Nucleotide-binding</keyword>
<dbReference type="GO" id="GO:0044773">
    <property type="term" value="P:mitotic DNA damage checkpoint signaling"/>
    <property type="evidence" value="ECO:0007669"/>
    <property type="project" value="TreeGrafter"/>
</dbReference>
<dbReference type="CDD" id="cd00180">
    <property type="entry name" value="PKc"/>
    <property type="match status" value="1"/>
</dbReference>
<evidence type="ECO:0000256" key="5">
    <source>
        <dbReference type="ARBA" id="ARBA00022777"/>
    </source>
</evidence>
<evidence type="ECO:0000256" key="6">
    <source>
        <dbReference type="ARBA" id="ARBA00022840"/>
    </source>
</evidence>
<comment type="catalytic activity">
    <reaction evidence="7">
        <text>L-threonyl-[protein] + ATP = O-phospho-L-threonyl-[protein] + ADP + H(+)</text>
        <dbReference type="Rhea" id="RHEA:46608"/>
        <dbReference type="Rhea" id="RHEA-COMP:11060"/>
        <dbReference type="Rhea" id="RHEA-COMP:11605"/>
        <dbReference type="ChEBI" id="CHEBI:15378"/>
        <dbReference type="ChEBI" id="CHEBI:30013"/>
        <dbReference type="ChEBI" id="CHEBI:30616"/>
        <dbReference type="ChEBI" id="CHEBI:61977"/>
        <dbReference type="ChEBI" id="CHEBI:456216"/>
        <dbReference type="EC" id="2.7.11.1"/>
    </reaction>
</comment>
<dbReference type="GO" id="GO:0004674">
    <property type="term" value="F:protein serine/threonine kinase activity"/>
    <property type="evidence" value="ECO:0007669"/>
    <property type="project" value="UniProtKB-KW"/>
</dbReference>
<dbReference type="AlphaFoldDB" id="A0A9N9WB97"/>
<evidence type="ECO:0000256" key="2">
    <source>
        <dbReference type="ARBA" id="ARBA00012513"/>
    </source>
</evidence>
<dbReference type="GO" id="GO:0005524">
    <property type="term" value="F:ATP binding"/>
    <property type="evidence" value="ECO:0007669"/>
    <property type="project" value="UniProtKB-UniRule"/>
</dbReference>
<dbReference type="GO" id="GO:0005634">
    <property type="term" value="C:nucleus"/>
    <property type="evidence" value="ECO:0007669"/>
    <property type="project" value="TreeGrafter"/>
</dbReference>
<dbReference type="PROSITE" id="PS50006">
    <property type="entry name" value="FHA_DOMAIN"/>
    <property type="match status" value="1"/>
</dbReference>
<dbReference type="SMART" id="SM00220">
    <property type="entry name" value="S_TKc"/>
    <property type="match status" value="1"/>
</dbReference>
<dbReference type="PROSITE" id="PS00107">
    <property type="entry name" value="PROTEIN_KINASE_ATP"/>
    <property type="match status" value="1"/>
</dbReference>
<feature type="region of interest" description="Disordered" evidence="10">
    <location>
        <begin position="580"/>
        <end position="599"/>
    </location>
</feature>
<protein>
    <recommendedName>
        <fullName evidence="2">non-specific serine/threonine protein kinase</fullName>
        <ecNumber evidence="2">2.7.11.1</ecNumber>
    </recommendedName>
</protein>
<evidence type="ECO:0000313" key="14">
    <source>
        <dbReference type="Proteomes" id="UP000775872"/>
    </source>
</evidence>
<evidence type="ECO:0000256" key="9">
    <source>
        <dbReference type="PROSITE-ProRule" id="PRU10141"/>
    </source>
</evidence>
<feature type="domain" description="Protein kinase" evidence="12">
    <location>
        <begin position="196"/>
        <end position="465"/>
    </location>
</feature>
<proteinExistence type="inferred from homology"/>
<dbReference type="InterPro" id="IPR000719">
    <property type="entry name" value="Prot_kinase_dom"/>
</dbReference>
<dbReference type="InterPro" id="IPR008271">
    <property type="entry name" value="Ser/Thr_kinase_AS"/>
</dbReference>
<dbReference type="PANTHER" id="PTHR44167:SF24">
    <property type="entry name" value="SERINE_THREONINE-PROTEIN KINASE CHK2"/>
    <property type="match status" value="1"/>
</dbReference>
<dbReference type="PROSITE" id="PS00108">
    <property type="entry name" value="PROTEIN_KINASE_ST"/>
    <property type="match status" value="1"/>
</dbReference>
<dbReference type="PROSITE" id="PS50011">
    <property type="entry name" value="PROTEIN_KINASE_DOM"/>
    <property type="match status" value="1"/>
</dbReference>
<evidence type="ECO:0000256" key="1">
    <source>
        <dbReference type="ARBA" id="ARBA00005575"/>
    </source>
</evidence>
<name>A0A9N9WB97_9HYPO</name>
<keyword evidence="5" id="KW-0418">Kinase</keyword>
<keyword evidence="14" id="KW-1185">Reference proteome</keyword>
<evidence type="ECO:0000259" key="12">
    <source>
        <dbReference type="PROSITE" id="PS50011"/>
    </source>
</evidence>
<dbReference type="SUPFAM" id="SSF49879">
    <property type="entry name" value="SMAD/FHA domain"/>
    <property type="match status" value="1"/>
</dbReference>
<dbReference type="EC" id="2.7.11.1" evidence="2"/>
<evidence type="ECO:0000256" key="7">
    <source>
        <dbReference type="ARBA" id="ARBA00047899"/>
    </source>
</evidence>
<dbReference type="OrthoDB" id="4062651at2759"/>
<dbReference type="Gene3D" id="1.10.510.10">
    <property type="entry name" value="Transferase(Phosphotransferase) domain 1"/>
    <property type="match status" value="1"/>
</dbReference>
<dbReference type="SUPFAM" id="SSF56112">
    <property type="entry name" value="Protein kinase-like (PK-like)"/>
    <property type="match status" value="1"/>
</dbReference>
<evidence type="ECO:0000256" key="8">
    <source>
        <dbReference type="ARBA" id="ARBA00048679"/>
    </source>
</evidence>
<keyword evidence="6 9" id="KW-0067">ATP-binding</keyword>
<dbReference type="InterPro" id="IPR000253">
    <property type="entry name" value="FHA_dom"/>
</dbReference>